<proteinExistence type="inferred from homology"/>
<evidence type="ECO:0000313" key="3">
    <source>
        <dbReference type="Proteomes" id="UP000078544"/>
    </source>
</evidence>
<sequence length="270" mass="31415">MKHHLTIHLCEGSYFYAPVHDVFQKGAHVLDLGTGTGKWCIELADSYPNARFDGMDLSPIQPDWVPENVTFMVDDIEHESGWTYPENKFDYIHVRHLIHSIKDRREMWKRIYSHLKPGGYVEIQEFKYAAACDDESCEGPYAVRDFLHYLEAGLAALGSDLNSIELIEGELTEAGFVELHYQDLKCPIGPWAKNFRLQECGHILRDVFTWGLEGLSRRPFRNGLQWTPTQISMFLIDVRKDLSREDDRIPPFHSYFPFRSMYARKPIETN</sequence>
<dbReference type="SUPFAM" id="SSF53335">
    <property type="entry name" value="S-adenosyl-L-methionine-dependent methyltransferases"/>
    <property type="match status" value="1"/>
</dbReference>
<organism evidence="2 3">
    <name type="scientific">Moelleriella libera RCEF 2490</name>
    <dbReference type="NCBI Taxonomy" id="1081109"/>
    <lineage>
        <taxon>Eukaryota</taxon>
        <taxon>Fungi</taxon>
        <taxon>Dikarya</taxon>
        <taxon>Ascomycota</taxon>
        <taxon>Pezizomycotina</taxon>
        <taxon>Sordariomycetes</taxon>
        <taxon>Hypocreomycetidae</taxon>
        <taxon>Hypocreales</taxon>
        <taxon>Clavicipitaceae</taxon>
        <taxon>Moelleriella</taxon>
    </lineage>
</organism>
<reference evidence="2 3" key="1">
    <citation type="journal article" date="2016" name="Genome Biol. Evol.">
        <title>Divergent and convergent evolution of fungal pathogenicity.</title>
        <authorList>
            <person name="Shang Y."/>
            <person name="Xiao G."/>
            <person name="Zheng P."/>
            <person name="Cen K."/>
            <person name="Zhan S."/>
            <person name="Wang C."/>
        </authorList>
    </citation>
    <scope>NUCLEOTIDE SEQUENCE [LARGE SCALE GENOMIC DNA]</scope>
    <source>
        <strain evidence="2 3">RCEF 2490</strain>
    </source>
</reference>
<dbReference type="InterPro" id="IPR029063">
    <property type="entry name" value="SAM-dependent_MTases_sf"/>
</dbReference>
<dbReference type="OrthoDB" id="2013972at2759"/>
<comment type="caution">
    <text evidence="2">The sequence shown here is derived from an EMBL/GenBank/DDBJ whole genome shotgun (WGS) entry which is preliminary data.</text>
</comment>
<dbReference type="AlphaFoldDB" id="A0A166PVZ0"/>
<keyword evidence="3" id="KW-1185">Reference proteome</keyword>
<dbReference type="CDD" id="cd02440">
    <property type="entry name" value="AdoMet_MTases"/>
    <property type="match status" value="1"/>
</dbReference>
<comment type="similarity">
    <text evidence="1">Belongs to the methyltransferase superfamily. LaeA methyltransferase family.</text>
</comment>
<accession>A0A166PVZ0</accession>
<dbReference type="GO" id="GO:0032259">
    <property type="term" value="P:methylation"/>
    <property type="evidence" value="ECO:0007669"/>
    <property type="project" value="UniProtKB-KW"/>
</dbReference>
<dbReference type="PANTHER" id="PTHR43591">
    <property type="entry name" value="METHYLTRANSFERASE"/>
    <property type="match status" value="1"/>
</dbReference>
<dbReference type="Pfam" id="PF13489">
    <property type="entry name" value="Methyltransf_23"/>
    <property type="match status" value="1"/>
</dbReference>
<dbReference type="Proteomes" id="UP000078544">
    <property type="component" value="Unassembled WGS sequence"/>
</dbReference>
<gene>
    <name evidence="2" type="ORF">AAL_02002</name>
</gene>
<dbReference type="EMBL" id="AZGY01000003">
    <property type="protein sequence ID" value="KZZ99430.1"/>
    <property type="molecule type" value="Genomic_DNA"/>
</dbReference>
<evidence type="ECO:0000313" key="2">
    <source>
        <dbReference type="EMBL" id="KZZ99430.1"/>
    </source>
</evidence>
<keyword evidence="2" id="KW-0808">Transferase</keyword>
<evidence type="ECO:0000256" key="1">
    <source>
        <dbReference type="ARBA" id="ARBA00038158"/>
    </source>
</evidence>
<keyword evidence="2" id="KW-0489">Methyltransferase</keyword>
<protein>
    <submittedName>
        <fullName evidence="2">Methyltransferase</fullName>
    </submittedName>
</protein>
<name>A0A166PVZ0_9HYPO</name>
<dbReference type="PANTHER" id="PTHR43591:SF24">
    <property type="entry name" value="2-METHOXY-6-POLYPRENYL-1,4-BENZOQUINOL METHYLASE, MITOCHONDRIAL"/>
    <property type="match status" value="1"/>
</dbReference>
<dbReference type="GO" id="GO:0008168">
    <property type="term" value="F:methyltransferase activity"/>
    <property type="evidence" value="ECO:0007669"/>
    <property type="project" value="UniProtKB-KW"/>
</dbReference>
<dbReference type="STRING" id="1081109.A0A166PVZ0"/>
<dbReference type="Gene3D" id="3.40.50.150">
    <property type="entry name" value="Vaccinia Virus protein VP39"/>
    <property type="match status" value="1"/>
</dbReference>